<dbReference type="FunFam" id="3.30.565.10:FF:000003">
    <property type="entry name" value="DNA mismatch repair endonuclease MutL"/>
    <property type="match status" value="1"/>
</dbReference>
<dbReference type="InterPro" id="IPR014790">
    <property type="entry name" value="MutL_C"/>
</dbReference>
<dbReference type="Pfam" id="PF08676">
    <property type="entry name" value="MutL_C"/>
    <property type="match status" value="1"/>
</dbReference>
<dbReference type="SUPFAM" id="SSF54211">
    <property type="entry name" value="Ribosomal protein S5 domain 2-like"/>
    <property type="match status" value="1"/>
</dbReference>
<dbReference type="NCBIfam" id="TIGR00585">
    <property type="entry name" value="mutl"/>
    <property type="match status" value="1"/>
</dbReference>
<keyword evidence="8" id="KW-0255">Endonuclease</keyword>
<feature type="region of interest" description="Disordered" evidence="5">
    <location>
        <begin position="370"/>
        <end position="583"/>
    </location>
</feature>
<evidence type="ECO:0000313" key="9">
    <source>
        <dbReference type="Proteomes" id="UP001597139"/>
    </source>
</evidence>
<feature type="compositionally biased region" description="Basic and acidic residues" evidence="5">
    <location>
        <begin position="547"/>
        <end position="566"/>
    </location>
</feature>
<evidence type="ECO:0000256" key="2">
    <source>
        <dbReference type="ARBA" id="ARBA00022763"/>
    </source>
</evidence>
<dbReference type="InterPro" id="IPR038973">
    <property type="entry name" value="MutL/Mlh/Pms-like"/>
</dbReference>
<gene>
    <name evidence="4 8" type="primary">mutL</name>
    <name evidence="8" type="ORF">ACFSAU_02305</name>
</gene>
<dbReference type="InterPro" id="IPR042120">
    <property type="entry name" value="MutL_C_dimsub"/>
</dbReference>
<dbReference type="CDD" id="cd16926">
    <property type="entry name" value="HATPase_MutL-MLH-PMS-like"/>
    <property type="match status" value="1"/>
</dbReference>
<dbReference type="Gene3D" id="3.30.1370.100">
    <property type="entry name" value="MutL, C-terminal domain, regulatory subdomain"/>
    <property type="match status" value="1"/>
</dbReference>
<evidence type="ECO:0000256" key="5">
    <source>
        <dbReference type="SAM" id="MobiDB-lite"/>
    </source>
</evidence>
<dbReference type="InterPro" id="IPR036890">
    <property type="entry name" value="HATPase_C_sf"/>
</dbReference>
<feature type="compositionally biased region" description="Low complexity" evidence="5">
    <location>
        <begin position="487"/>
        <end position="515"/>
    </location>
</feature>
<feature type="compositionally biased region" description="Acidic residues" evidence="5">
    <location>
        <begin position="445"/>
        <end position="464"/>
    </location>
</feature>
<comment type="similarity">
    <text evidence="1 4">Belongs to the DNA mismatch repair MutL/HexB family.</text>
</comment>
<dbReference type="InterPro" id="IPR037198">
    <property type="entry name" value="MutL_C_sf"/>
</dbReference>
<dbReference type="InterPro" id="IPR014762">
    <property type="entry name" value="DNA_mismatch_repair_CS"/>
</dbReference>
<dbReference type="Gene3D" id="3.30.230.10">
    <property type="match status" value="1"/>
</dbReference>
<feature type="compositionally biased region" description="Low complexity" evidence="5">
    <location>
        <begin position="528"/>
        <end position="537"/>
    </location>
</feature>
<keyword evidence="3 4" id="KW-0234">DNA repair</keyword>
<feature type="domain" description="MutL C-terminal dimerisation" evidence="6">
    <location>
        <begin position="594"/>
        <end position="737"/>
    </location>
</feature>
<dbReference type="PROSITE" id="PS00058">
    <property type="entry name" value="DNA_MISMATCH_REPAIR_1"/>
    <property type="match status" value="1"/>
</dbReference>
<dbReference type="GO" id="GO:0004519">
    <property type="term" value="F:endonuclease activity"/>
    <property type="evidence" value="ECO:0007669"/>
    <property type="project" value="UniProtKB-KW"/>
</dbReference>
<dbReference type="EMBL" id="JBHUCZ010000001">
    <property type="protein sequence ID" value="MFD1566311.1"/>
    <property type="molecule type" value="Genomic_DNA"/>
</dbReference>
<name>A0ABD6BMX4_9EURY</name>
<dbReference type="SMART" id="SM00853">
    <property type="entry name" value="MutL_C"/>
    <property type="match status" value="1"/>
</dbReference>
<dbReference type="PANTHER" id="PTHR10073">
    <property type="entry name" value="DNA MISMATCH REPAIR PROTEIN MLH, PMS, MUTL"/>
    <property type="match status" value="1"/>
</dbReference>
<dbReference type="RefSeq" id="WP_267645588.1">
    <property type="nucleotide sequence ID" value="NZ_JANHGR010000001.1"/>
</dbReference>
<evidence type="ECO:0000313" key="8">
    <source>
        <dbReference type="EMBL" id="MFD1566311.1"/>
    </source>
</evidence>
<evidence type="ECO:0000259" key="7">
    <source>
        <dbReference type="SMART" id="SM01340"/>
    </source>
</evidence>
<keyword evidence="8" id="KW-0378">Hydrolase</keyword>
<reference evidence="8 9" key="1">
    <citation type="journal article" date="2019" name="Int. J. Syst. Evol. Microbiol.">
        <title>The Global Catalogue of Microorganisms (GCM) 10K type strain sequencing project: providing services to taxonomists for standard genome sequencing and annotation.</title>
        <authorList>
            <consortium name="The Broad Institute Genomics Platform"/>
            <consortium name="The Broad Institute Genome Sequencing Center for Infectious Disease"/>
            <person name="Wu L."/>
            <person name="Ma J."/>
        </authorList>
    </citation>
    <scope>NUCLEOTIDE SEQUENCE [LARGE SCALE GENOMIC DNA]</scope>
    <source>
        <strain evidence="8 9">CGMCC 1.12859</strain>
    </source>
</reference>
<feature type="compositionally biased region" description="Acidic residues" evidence="5">
    <location>
        <begin position="10"/>
        <end position="19"/>
    </location>
</feature>
<dbReference type="AlphaFoldDB" id="A0ABD6BMX4"/>
<evidence type="ECO:0000259" key="6">
    <source>
        <dbReference type="SMART" id="SM00853"/>
    </source>
</evidence>
<evidence type="ECO:0000256" key="3">
    <source>
        <dbReference type="ARBA" id="ARBA00023204"/>
    </source>
</evidence>
<keyword evidence="2 4" id="KW-0227">DNA damage</keyword>
<dbReference type="SUPFAM" id="SSF118116">
    <property type="entry name" value="DNA mismatch repair protein MutL"/>
    <property type="match status" value="1"/>
</dbReference>
<keyword evidence="8" id="KW-0540">Nuclease</keyword>
<sequence length="789" mass="82810">MGEKRNDGGSADDADDTNATDDGPSIAALDDATVKRIAAGEVVERPASVVKELVENAIDADASRVSVAVDRGGKDGVRVRDDGVGMTAAELDLAVRDHHTSKIGDIGDLEAGVGTLGFRGEALAAIGAVSRTTVRSKPRGGEVGHELTVAGGDIGDPSPAGCPEGTVVEVEDLFYNVPARRKFLKTDATEFDHVNTVVTQYALANPDVAVSLEHDGREVFATDGTGNLRSTVLSTYGREVAESMVDVEWRAEEAGVEADATEIDAPVLSVQGLVSHPETTRAGREYLSTFVNDRYVTASALREAVLDAYGGQLAPDRYPFAVLFVELDPATVDVNVHPRKMEVRFDDEAGVRGAVSEAVEEALLAEGLIRTSAPRGRSQADETPIRPGSETDEVVGGADTAHEEASGVDERRTERRTTTEKRSGLGVPDSGLSDETSPDGATDTAIDDWSDDADPDADDADDEPTSVAASPSTDPPDADDEADDWTVDLSGGSSRSPTGRPSSTRTGDSGGSTPTDDTEADTPGDDGSGPSLSSSPSPSSPSTPEPSRTDESSAPNRERSADRERSFSTATQQALGGGTAEAGGEFDSLPSLRVLGQLHDTYVVAESDDGLVLIDQHAADERVNYERLQRAFADGMASQSLAEPVGLELTAREAELFERYVDALGDIGFEAHRAGDRTVEVTAVPTVFSTTLDPELLRDVLSAFVTQEDGGAPVEDAVDDLLADLACYPSVTGNTSLTEGSVSDLLSALDGCENPYACPHGRPVIVAVSGEEIGDRFERDYPGHGGRRH</sequence>
<dbReference type="HAMAP" id="MF_00149">
    <property type="entry name" value="DNA_mis_repair"/>
    <property type="match status" value="1"/>
</dbReference>
<proteinExistence type="inferred from homology"/>
<evidence type="ECO:0000256" key="1">
    <source>
        <dbReference type="ARBA" id="ARBA00006082"/>
    </source>
</evidence>
<dbReference type="Pfam" id="PF01119">
    <property type="entry name" value="DNA_mis_repair"/>
    <property type="match status" value="1"/>
</dbReference>
<organism evidence="8 9">
    <name type="scientific">Halolamina litorea</name>
    <dbReference type="NCBI Taxonomy" id="1515593"/>
    <lineage>
        <taxon>Archaea</taxon>
        <taxon>Methanobacteriati</taxon>
        <taxon>Methanobacteriota</taxon>
        <taxon>Stenosarchaea group</taxon>
        <taxon>Halobacteria</taxon>
        <taxon>Halobacteriales</taxon>
        <taxon>Haloferacaceae</taxon>
    </lineage>
</organism>
<dbReference type="InterPro" id="IPR014721">
    <property type="entry name" value="Ribsml_uS5_D2-typ_fold_subgr"/>
</dbReference>
<dbReference type="CDD" id="cd00782">
    <property type="entry name" value="MutL_Trans"/>
    <property type="match status" value="1"/>
</dbReference>
<feature type="compositionally biased region" description="Basic and acidic residues" evidence="5">
    <location>
        <begin position="400"/>
        <end position="423"/>
    </location>
</feature>
<dbReference type="PANTHER" id="PTHR10073:SF12">
    <property type="entry name" value="DNA MISMATCH REPAIR PROTEIN MLH1"/>
    <property type="match status" value="1"/>
</dbReference>
<dbReference type="Pfam" id="PF13589">
    <property type="entry name" value="HATPase_c_3"/>
    <property type="match status" value="1"/>
</dbReference>
<dbReference type="InterPro" id="IPR002099">
    <property type="entry name" value="MutL/Mlh/PMS"/>
</dbReference>
<comment type="function">
    <text evidence="4">This protein is involved in the repair of mismatches in DNA. It is required for dam-dependent methyl-directed DNA mismatch repair. May act as a 'molecular matchmaker', a protein that promotes the formation of a stable complex between two or more DNA-binding proteins in an ATP-dependent manner without itself being part of a final effector complex.</text>
</comment>
<keyword evidence="9" id="KW-1185">Reference proteome</keyword>
<feature type="compositionally biased region" description="Acidic residues" evidence="5">
    <location>
        <begin position="476"/>
        <end position="486"/>
    </location>
</feature>
<comment type="caution">
    <text evidence="8">The sequence shown here is derived from an EMBL/GenBank/DDBJ whole genome shotgun (WGS) entry which is preliminary data.</text>
</comment>
<evidence type="ECO:0000256" key="4">
    <source>
        <dbReference type="HAMAP-Rule" id="MF_00149"/>
    </source>
</evidence>
<dbReference type="Proteomes" id="UP001597139">
    <property type="component" value="Unassembled WGS sequence"/>
</dbReference>
<dbReference type="Gene3D" id="3.30.1540.20">
    <property type="entry name" value="MutL, C-terminal domain, dimerisation subdomain"/>
    <property type="match status" value="1"/>
</dbReference>
<accession>A0ABD6BMX4</accession>
<feature type="region of interest" description="Disordered" evidence="5">
    <location>
        <begin position="1"/>
        <end position="27"/>
    </location>
</feature>
<dbReference type="InterPro" id="IPR020568">
    <property type="entry name" value="Ribosomal_Su5_D2-typ_SF"/>
</dbReference>
<protein>
    <recommendedName>
        <fullName evidence="4">DNA mismatch repair protein MutL</fullName>
    </recommendedName>
</protein>
<feature type="domain" description="DNA mismatch repair protein S5" evidence="7">
    <location>
        <begin position="232"/>
        <end position="364"/>
    </location>
</feature>
<dbReference type="SMART" id="SM01340">
    <property type="entry name" value="DNA_mis_repair"/>
    <property type="match status" value="1"/>
</dbReference>
<dbReference type="Gene3D" id="3.30.565.10">
    <property type="entry name" value="Histidine kinase-like ATPase, C-terminal domain"/>
    <property type="match status" value="1"/>
</dbReference>
<dbReference type="InterPro" id="IPR042121">
    <property type="entry name" value="MutL_C_regsub"/>
</dbReference>
<dbReference type="InterPro" id="IPR020667">
    <property type="entry name" value="DNA_mismatch_repair_MutL"/>
</dbReference>
<dbReference type="SUPFAM" id="SSF55874">
    <property type="entry name" value="ATPase domain of HSP90 chaperone/DNA topoisomerase II/histidine kinase"/>
    <property type="match status" value="1"/>
</dbReference>
<dbReference type="GO" id="GO:0006298">
    <property type="term" value="P:mismatch repair"/>
    <property type="evidence" value="ECO:0007669"/>
    <property type="project" value="UniProtKB-UniRule"/>
</dbReference>
<dbReference type="InterPro" id="IPR013507">
    <property type="entry name" value="DNA_mismatch_S5_2-like"/>
</dbReference>